<evidence type="ECO:0000256" key="3">
    <source>
        <dbReference type="ARBA" id="ARBA00023163"/>
    </source>
</evidence>
<keyword evidence="1" id="KW-0805">Transcription regulation</keyword>
<accession>A0ABU8VLN4</accession>
<dbReference type="SUPFAM" id="SSF46689">
    <property type="entry name" value="Homeodomain-like"/>
    <property type="match status" value="1"/>
</dbReference>
<dbReference type="SMART" id="SM00342">
    <property type="entry name" value="HTH_ARAC"/>
    <property type="match status" value="1"/>
</dbReference>
<dbReference type="InterPro" id="IPR032687">
    <property type="entry name" value="AraC-type_N"/>
</dbReference>
<proteinExistence type="predicted"/>
<dbReference type="InterPro" id="IPR018060">
    <property type="entry name" value="HTH_AraC"/>
</dbReference>
<protein>
    <submittedName>
        <fullName evidence="5">AraC family transcriptional regulator</fullName>
    </submittedName>
</protein>
<feature type="domain" description="HTH araC/xylS-type" evidence="4">
    <location>
        <begin position="239"/>
        <end position="337"/>
    </location>
</feature>
<keyword evidence="3" id="KW-0804">Transcription</keyword>
<dbReference type="Pfam" id="PF12625">
    <property type="entry name" value="Arabinose_bd"/>
    <property type="match status" value="1"/>
</dbReference>
<gene>
    <name evidence="5" type="ORF">WKW77_24230</name>
</gene>
<comment type="caution">
    <text evidence="5">The sequence shown here is derived from an EMBL/GenBank/DDBJ whole genome shotgun (WGS) entry which is preliminary data.</text>
</comment>
<dbReference type="Proteomes" id="UP001365846">
    <property type="component" value="Unassembled WGS sequence"/>
</dbReference>
<dbReference type="PANTHER" id="PTHR47894:SF4">
    <property type="entry name" value="HTH-TYPE TRANSCRIPTIONAL REGULATOR GADX"/>
    <property type="match status" value="1"/>
</dbReference>
<dbReference type="PROSITE" id="PS01124">
    <property type="entry name" value="HTH_ARAC_FAMILY_2"/>
    <property type="match status" value="1"/>
</dbReference>
<evidence type="ECO:0000259" key="4">
    <source>
        <dbReference type="PROSITE" id="PS01124"/>
    </source>
</evidence>
<name>A0ABU8VLN4_9BURK</name>
<dbReference type="InterPro" id="IPR009057">
    <property type="entry name" value="Homeodomain-like_sf"/>
</dbReference>
<organism evidence="5 6">
    <name type="scientific">Variovorax ureilyticus</name>
    <dbReference type="NCBI Taxonomy" id="1836198"/>
    <lineage>
        <taxon>Bacteria</taxon>
        <taxon>Pseudomonadati</taxon>
        <taxon>Pseudomonadota</taxon>
        <taxon>Betaproteobacteria</taxon>
        <taxon>Burkholderiales</taxon>
        <taxon>Comamonadaceae</taxon>
        <taxon>Variovorax</taxon>
    </lineage>
</organism>
<sequence length="341" mass="37333">MNATAVRVQRHIRAAALAHYFEVAEAAGLNPQPLLRRAGLSRRMLVDPEQRVPLAAALQLLEVSAEASGLDDFGLQMAQARRLSDLGALSLLLTHLPSLRAVLQTLIHSRQLVGGTLALAMVESGKSTVIREELVGPAAAGSRQATELVLGILFRLCAALPGQRWNPQSVNFRHAAPADALRHRQLFNCRLKFGSDFNGFVCATADLGSPNPLADPVLAAYARRLVDVSGDAEEDTLAQTIRKVLYVQLPLGAASIEEAAKGLGMHVRTLQRQLSAEGVAFSTLVDEVRRDLALRYLAQPGYSLTRVSEELGYGQLSSFIRWFLSQFEQTPSEWRRRMRQP</sequence>
<evidence type="ECO:0000313" key="5">
    <source>
        <dbReference type="EMBL" id="MEJ8814216.1"/>
    </source>
</evidence>
<dbReference type="RefSeq" id="WP_340359450.1">
    <property type="nucleotide sequence ID" value="NZ_JBBKZU010000012.1"/>
</dbReference>
<evidence type="ECO:0000313" key="6">
    <source>
        <dbReference type="Proteomes" id="UP001365846"/>
    </source>
</evidence>
<evidence type="ECO:0000256" key="1">
    <source>
        <dbReference type="ARBA" id="ARBA00023015"/>
    </source>
</evidence>
<dbReference type="Gene3D" id="1.10.10.60">
    <property type="entry name" value="Homeodomain-like"/>
    <property type="match status" value="1"/>
</dbReference>
<dbReference type="EMBL" id="JBBKZU010000012">
    <property type="protein sequence ID" value="MEJ8814216.1"/>
    <property type="molecule type" value="Genomic_DNA"/>
</dbReference>
<dbReference type="Pfam" id="PF12833">
    <property type="entry name" value="HTH_18"/>
    <property type="match status" value="1"/>
</dbReference>
<evidence type="ECO:0000256" key="2">
    <source>
        <dbReference type="ARBA" id="ARBA00023125"/>
    </source>
</evidence>
<dbReference type="PANTHER" id="PTHR47894">
    <property type="entry name" value="HTH-TYPE TRANSCRIPTIONAL REGULATOR GADX"/>
    <property type="match status" value="1"/>
</dbReference>
<reference evidence="5 6" key="1">
    <citation type="submission" date="2024-03" db="EMBL/GenBank/DDBJ databases">
        <title>Novel species of the genus Variovorax.</title>
        <authorList>
            <person name="Liu Q."/>
            <person name="Xin Y.-H."/>
        </authorList>
    </citation>
    <scope>NUCLEOTIDE SEQUENCE [LARGE SCALE GENOMIC DNA]</scope>
    <source>
        <strain evidence="5 6">KACC 18899</strain>
    </source>
</reference>
<keyword evidence="6" id="KW-1185">Reference proteome</keyword>
<keyword evidence="2" id="KW-0238">DNA-binding</keyword>